<dbReference type="AlphaFoldDB" id="A0A9P7KKF3"/>
<evidence type="ECO:0000313" key="2">
    <source>
        <dbReference type="EMBL" id="KAG5651675.1"/>
    </source>
</evidence>
<name>A0A9P7KKF3_9AGAR</name>
<feature type="transmembrane region" description="Helical" evidence="1">
    <location>
        <begin position="122"/>
        <end position="144"/>
    </location>
</feature>
<proteinExistence type="predicted"/>
<dbReference type="Proteomes" id="UP000717328">
    <property type="component" value="Unassembled WGS sequence"/>
</dbReference>
<evidence type="ECO:0000256" key="1">
    <source>
        <dbReference type="SAM" id="Phobius"/>
    </source>
</evidence>
<sequence length="341" mass="37733">MSTPRRNTRYLSLDEAVFDDSQPEFDAMAYARDEARTPTSATQLLGGYPPADTSYEAYYKNPRPSSQHFPQVAPQKRRKHPFADSHFEAPHWQDILIHAILCFLAYPLIFLFAFLASNKTLFWTRFIVGLGSGIIGVAVGTSLLRLAQAHLEATTWATVIHQSHVDESQPGVRLEDLDASTRDATVAGTISFVVGRLVEIKTALSHQLEIYEEIAVMGGNSDDDIARATSLAATFNVCNDPVLGFFYSNCVSLHLQDYALTWTLQPFTTNGGLPPVISFQFNETDTVYFSEVVTSQLIPGGNGFGDFGTQWVEVSTGIDKTKEVLTTPATQERPAHSKQYK</sequence>
<feature type="transmembrane region" description="Helical" evidence="1">
    <location>
        <begin position="95"/>
        <end position="116"/>
    </location>
</feature>
<evidence type="ECO:0000313" key="3">
    <source>
        <dbReference type="Proteomes" id="UP000717328"/>
    </source>
</evidence>
<keyword evidence="1" id="KW-1133">Transmembrane helix</keyword>
<organism evidence="2 3">
    <name type="scientific">Sphagnurus paluster</name>
    <dbReference type="NCBI Taxonomy" id="117069"/>
    <lineage>
        <taxon>Eukaryota</taxon>
        <taxon>Fungi</taxon>
        <taxon>Dikarya</taxon>
        <taxon>Basidiomycota</taxon>
        <taxon>Agaricomycotina</taxon>
        <taxon>Agaricomycetes</taxon>
        <taxon>Agaricomycetidae</taxon>
        <taxon>Agaricales</taxon>
        <taxon>Tricholomatineae</taxon>
        <taxon>Lyophyllaceae</taxon>
        <taxon>Sphagnurus</taxon>
    </lineage>
</organism>
<keyword evidence="3" id="KW-1185">Reference proteome</keyword>
<reference evidence="2" key="1">
    <citation type="submission" date="2021-02" db="EMBL/GenBank/DDBJ databases">
        <authorList>
            <person name="Nieuwenhuis M."/>
            <person name="Van De Peppel L.J.J."/>
        </authorList>
    </citation>
    <scope>NUCLEOTIDE SEQUENCE</scope>
    <source>
        <strain evidence="2">D49</strain>
    </source>
</reference>
<protein>
    <submittedName>
        <fullName evidence="2">Uncharacterized protein</fullName>
    </submittedName>
</protein>
<dbReference type="EMBL" id="JABCKI010000212">
    <property type="protein sequence ID" value="KAG5651675.1"/>
    <property type="molecule type" value="Genomic_DNA"/>
</dbReference>
<reference evidence="2" key="2">
    <citation type="submission" date="2021-10" db="EMBL/GenBank/DDBJ databases">
        <title>Phylogenomics reveals ancestral predisposition of the termite-cultivated fungus Termitomyces towards a domesticated lifestyle.</title>
        <authorList>
            <person name="Auxier B."/>
            <person name="Grum-Grzhimaylo A."/>
            <person name="Cardenas M.E."/>
            <person name="Lodge J.D."/>
            <person name="Laessoe T."/>
            <person name="Pedersen O."/>
            <person name="Smith M.E."/>
            <person name="Kuyper T.W."/>
            <person name="Franco-Molano E.A."/>
            <person name="Baroni T.J."/>
            <person name="Aanen D.K."/>
        </authorList>
    </citation>
    <scope>NUCLEOTIDE SEQUENCE</scope>
    <source>
        <strain evidence="2">D49</strain>
    </source>
</reference>
<gene>
    <name evidence="2" type="ORF">H0H81_007836</name>
</gene>
<keyword evidence="1" id="KW-0472">Membrane</keyword>
<accession>A0A9P7KKF3</accession>
<keyword evidence="1" id="KW-0812">Transmembrane</keyword>
<dbReference type="OrthoDB" id="3053920at2759"/>
<comment type="caution">
    <text evidence="2">The sequence shown here is derived from an EMBL/GenBank/DDBJ whole genome shotgun (WGS) entry which is preliminary data.</text>
</comment>